<evidence type="ECO:0000313" key="10">
    <source>
        <dbReference type="Proteomes" id="UP000194127"/>
    </source>
</evidence>
<evidence type="ECO:0000256" key="8">
    <source>
        <dbReference type="ARBA" id="ARBA00023033"/>
    </source>
</evidence>
<organism evidence="9 10">
    <name type="scientific">Postia placenta MAD-698-R-SB12</name>
    <dbReference type="NCBI Taxonomy" id="670580"/>
    <lineage>
        <taxon>Eukaryota</taxon>
        <taxon>Fungi</taxon>
        <taxon>Dikarya</taxon>
        <taxon>Basidiomycota</taxon>
        <taxon>Agaricomycotina</taxon>
        <taxon>Agaricomycetes</taxon>
        <taxon>Polyporales</taxon>
        <taxon>Adustoporiaceae</taxon>
        <taxon>Rhodonia</taxon>
    </lineage>
</organism>
<keyword evidence="10" id="KW-1185">Reference proteome</keyword>
<dbReference type="GO" id="GO:0005506">
    <property type="term" value="F:iron ion binding"/>
    <property type="evidence" value="ECO:0007669"/>
    <property type="project" value="InterPro"/>
</dbReference>
<dbReference type="SUPFAM" id="SSF48264">
    <property type="entry name" value="Cytochrome P450"/>
    <property type="match status" value="1"/>
</dbReference>
<evidence type="ECO:0000256" key="7">
    <source>
        <dbReference type="ARBA" id="ARBA00023004"/>
    </source>
</evidence>
<comment type="similarity">
    <text evidence="3">Belongs to the cytochrome P450 family.</text>
</comment>
<evidence type="ECO:0000256" key="5">
    <source>
        <dbReference type="ARBA" id="ARBA00022723"/>
    </source>
</evidence>
<reference evidence="9 10" key="1">
    <citation type="submission" date="2017-04" db="EMBL/GenBank/DDBJ databases">
        <title>Genome Sequence of the Model Brown-Rot Fungus Postia placenta SB12.</title>
        <authorList>
            <consortium name="DOE Joint Genome Institute"/>
            <person name="Gaskell J."/>
            <person name="Kersten P."/>
            <person name="Larrondo L.F."/>
            <person name="Canessa P."/>
            <person name="Martinez D."/>
            <person name="Hibbett D."/>
            <person name="Schmoll M."/>
            <person name="Kubicek C.P."/>
            <person name="Martinez A.T."/>
            <person name="Yadav J."/>
            <person name="Master E."/>
            <person name="Magnuson J.K."/>
            <person name="James T."/>
            <person name="Yaver D."/>
            <person name="Berka R."/>
            <person name="Labutti K."/>
            <person name="Lipzen A."/>
            <person name="Aerts A."/>
            <person name="Barry K."/>
            <person name="Henrissat B."/>
            <person name="Blanchette R."/>
            <person name="Grigoriev I."/>
            <person name="Cullen D."/>
        </authorList>
    </citation>
    <scope>NUCLEOTIDE SEQUENCE [LARGE SCALE GENOMIC DNA]</scope>
    <source>
        <strain evidence="9 10">MAD-698-R-SB12</strain>
    </source>
</reference>
<dbReference type="AlphaFoldDB" id="A0A1X6MIC6"/>
<keyword evidence="4" id="KW-0349">Heme</keyword>
<dbReference type="GO" id="GO:0016705">
    <property type="term" value="F:oxidoreductase activity, acting on paired donors, with incorporation or reduction of molecular oxygen"/>
    <property type="evidence" value="ECO:0007669"/>
    <property type="project" value="InterPro"/>
</dbReference>
<name>A0A1X6MIC6_9APHY</name>
<evidence type="ECO:0000256" key="6">
    <source>
        <dbReference type="ARBA" id="ARBA00023002"/>
    </source>
</evidence>
<keyword evidence="7" id="KW-0408">Iron</keyword>
<dbReference type="InterPro" id="IPR050121">
    <property type="entry name" value="Cytochrome_P450_monoxygenase"/>
</dbReference>
<dbReference type="GeneID" id="36326542"/>
<evidence type="ECO:0000313" key="9">
    <source>
        <dbReference type="EMBL" id="OSX56069.1"/>
    </source>
</evidence>
<comment type="pathway">
    <text evidence="2">Secondary metabolite biosynthesis.</text>
</comment>
<dbReference type="EMBL" id="KZ110630">
    <property type="protein sequence ID" value="OSX56069.1"/>
    <property type="molecule type" value="Genomic_DNA"/>
</dbReference>
<evidence type="ECO:0000256" key="2">
    <source>
        <dbReference type="ARBA" id="ARBA00005179"/>
    </source>
</evidence>
<dbReference type="GO" id="GO:0020037">
    <property type="term" value="F:heme binding"/>
    <property type="evidence" value="ECO:0007669"/>
    <property type="project" value="InterPro"/>
</dbReference>
<gene>
    <name evidence="9" type="ORF">POSPLADRAFT_1063002</name>
</gene>
<keyword evidence="6" id="KW-0560">Oxidoreductase</keyword>
<keyword evidence="8" id="KW-0503">Monooxygenase</keyword>
<comment type="cofactor">
    <cofactor evidence="1">
        <name>heme</name>
        <dbReference type="ChEBI" id="CHEBI:30413"/>
    </cofactor>
</comment>
<dbReference type="STRING" id="670580.A0A1X6MIC6"/>
<dbReference type="Pfam" id="PF00067">
    <property type="entry name" value="p450"/>
    <property type="match status" value="1"/>
</dbReference>
<dbReference type="Gene3D" id="1.10.630.10">
    <property type="entry name" value="Cytochrome P450"/>
    <property type="match status" value="1"/>
</dbReference>
<proteinExistence type="inferred from homology"/>
<dbReference type="PANTHER" id="PTHR24305">
    <property type="entry name" value="CYTOCHROME P450"/>
    <property type="match status" value="1"/>
</dbReference>
<dbReference type="InterPro" id="IPR036396">
    <property type="entry name" value="Cyt_P450_sf"/>
</dbReference>
<protein>
    <recommendedName>
        <fullName evidence="11">Cytochrome P450</fullName>
    </recommendedName>
</protein>
<dbReference type="PANTHER" id="PTHR24305:SF166">
    <property type="entry name" value="CYTOCHROME P450 12A4, MITOCHONDRIAL-RELATED"/>
    <property type="match status" value="1"/>
</dbReference>
<evidence type="ECO:0000256" key="4">
    <source>
        <dbReference type="ARBA" id="ARBA00022617"/>
    </source>
</evidence>
<sequence length="237" mass="26073">MRDAILAQIQDGHSEIDMLHWTGRAALELVGQGGLGYSFGSLASEMQDDYGDALKALTPSLVSVDLLERLVPWVCGIGPAWLRRLAIDVFPNAGLRRLKSVVDCMTRRSVEIYESKKEALNKGDKDVVQQIGEGKDIMSVLMKANQVASDGDRMTEEELIGQMSTLIFAASDTTSNALVHILQTLAEHQDWQKKLRAELLGAGAGNQISYEQLNRLPLLDAICRETLRLYAPQFSSG</sequence>
<dbReference type="GO" id="GO:0004497">
    <property type="term" value="F:monooxygenase activity"/>
    <property type="evidence" value="ECO:0007669"/>
    <property type="project" value="UniProtKB-KW"/>
</dbReference>
<evidence type="ECO:0008006" key="11">
    <source>
        <dbReference type="Google" id="ProtNLM"/>
    </source>
</evidence>
<dbReference type="Proteomes" id="UP000194127">
    <property type="component" value="Unassembled WGS sequence"/>
</dbReference>
<evidence type="ECO:0000256" key="3">
    <source>
        <dbReference type="ARBA" id="ARBA00010617"/>
    </source>
</evidence>
<dbReference type="OrthoDB" id="2801241at2759"/>
<dbReference type="InterPro" id="IPR001128">
    <property type="entry name" value="Cyt_P450"/>
</dbReference>
<dbReference type="RefSeq" id="XP_024332863.1">
    <property type="nucleotide sequence ID" value="XM_024481592.1"/>
</dbReference>
<keyword evidence="5" id="KW-0479">Metal-binding</keyword>
<evidence type="ECO:0000256" key="1">
    <source>
        <dbReference type="ARBA" id="ARBA00001971"/>
    </source>
</evidence>
<accession>A0A1X6MIC6</accession>